<gene>
    <name evidence="7" type="ORF">JEU22_14075</name>
</gene>
<evidence type="ECO:0000256" key="1">
    <source>
        <dbReference type="ARBA" id="ARBA00001947"/>
    </source>
</evidence>
<evidence type="ECO:0000313" key="7">
    <source>
        <dbReference type="EMBL" id="MBI6885038.1"/>
    </source>
</evidence>
<evidence type="ECO:0000256" key="5">
    <source>
        <dbReference type="ARBA" id="ARBA00022833"/>
    </source>
</evidence>
<keyword evidence="3" id="KW-0479">Metal-binding</keyword>
<sequence length="270" mass="30611">MNINTSLEPYEVYAVKYAEHRRTAASNFLGGDPHDGPMPMDYFIWVARNSVATWVIDTGFNAETATSRGRDLIRCPAQTLALLDIDAGLVENVIVTHLHYDHIGNFDLFPAARYHLQDSEMQFATGRHMSHKCAHEAYNLEDVVGMVRQVYKGRVVFHDGDATLTPGLSVHLVGGHTMGLQIVRIFTHRGWIVLASDASHYYRNFVEDRPFPIVFNVHDMVTGWARMRELADSEDHIVPGHDPEVLRKYPAQRKEHEGLICSLHQAPRQT</sequence>
<dbReference type="EMBL" id="JAEHTE010000014">
    <property type="protein sequence ID" value="MBI6885038.1"/>
    <property type="molecule type" value="Genomic_DNA"/>
</dbReference>
<comment type="cofactor">
    <cofactor evidence="1">
        <name>Zn(2+)</name>
        <dbReference type="ChEBI" id="CHEBI:29105"/>
    </cofactor>
</comment>
<evidence type="ECO:0000313" key="8">
    <source>
        <dbReference type="Proteomes" id="UP000637061"/>
    </source>
</evidence>
<feature type="domain" description="Metallo-beta-lactamase" evidence="6">
    <location>
        <begin position="41"/>
        <end position="241"/>
    </location>
</feature>
<dbReference type="AlphaFoldDB" id="A0A8I1JKG9"/>
<organism evidence="7 8">
    <name type="scientific">Pseudomonas putida</name>
    <name type="common">Arthrobacter siderocapsulatus</name>
    <dbReference type="NCBI Taxonomy" id="303"/>
    <lineage>
        <taxon>Bacteria</taxon>
        <taxon>Pseudomonadati</taxon>
        <taxon>Pseudomonadota</taxon>
        <taxon>Gammaproteobacteria</taxon>
        <taxon>Pseudomonadales</taxon>
        <taxon>Pseudomonadaceae</taxon>
        <taxon>Pseudomonas</taxon>
    </lineage>
</organism>
<keyword evidence="5" id="KW-0862">Zinc</keyword>
<proteinExistence type="inferred from homology"/>
<dbReference type="PANTHER" id="PTHR42978">
    <property type="entry name" value="QUORUM-QUENCHING LACTONASE YTNP-RELATED-RELATED"/>
    <property type="match status" value="1"/>
</dbReference>
<dbReference type="RefSeq" id="WP_198747435.1">
    <property type="nucleotide sequence ID" value="NZ_JAEHTE010000014.1"/>
</dbReference>
<comment type="caution">
    <text evidence="7">The sequence shown here is derived from an EMBL/GenBank/DDBJ whole genome shotgun (WGS) entry which is preliminary data.</text>
</comment>
<dbReference type="PANTHER" id="PTHR42978:SF7">
    <property type="entry name" value="METALLO-HYDROLASE RV2300C-RELATED"/>
    <property type="match status" value="1"/>
</dbReference>
<evidence type="ECO:0000256" key="2">
    <source>
        <dbReference type="ARBA" id="ARBA00007749"/>
    </source>
</evidence>
<dbReference type="InterPro" id="IPR051013">
    <property type="entry name" value="MBL_superfamily_lactonases"/>
</dbReference>
<dbReference type="GO" id="GO:0016787">
    <property type="term" value="F:hydrolase activity"/>
    <property type="evidence" value="ECO:0007669"/>
    <property type="project" value="UniProtKB-KW"/>
</dbReference>
<accession>A0A8I1JKG9</accession>
<evidence type="ECO:0000256" key="4">
    <source>
        <dbReference type="ARBA" id="ARBA00022801"/>
    </source>
</evidence>
<comment type="similarity">
    <text evidence="2">Belongs to the metallo-beta-lactamase superfamily.</text>
</comment>
<dbReference type="InterPro" id="IPR036866">
    <property type="entry name" value="RibonucZ/Hydroxyglut_hydro"/>
</dbReference>
<keyword evidence="4" id="KW-0378">Hydrolase</keyword>
<dbReference type="Gene3D" id="3.60.15.10">
    <property type="entry name" value="Ribonuclease Z/Hydroxyacylglutathione hydrolase-like"/>
    <property type="match status" value="1"/>
</dbReference>
<dbReference type="CDD" id="cd07729">
    <property type="entry name" value="AHL_lactonase_MBL-fold"/>
    <property type="match status" value="1"/>
</dbReference>
<dbReference type="GO" id="GO:0046872">
    <property type="term" value="F:metal ion binding"/>
    <property type="evidence" value="ECO:0007669"/>
    <property type="project" value="UniProtKB-KW"/>
</dbReference>
<protein>
    <submittedName>
        <fullName evidence="7">N-acyl homoserine lactonase family protein</fullName>
    </submittedName>
</protein>
<evidence type="ECO:0000259" key="6">
    <source>
        <dbReference type="SMART" id="SM00849"/>
    </source>
</evidence>
<dbReference type="SMART" id="SM00849">
    <property type="entry name" value="Lactamase_B"/>
    <property type="match status" value="1"/>
</dbReference>
<dbReference type="SUPFAM" id="SSF56281">
    <property type="entry name" value="Metallo-hydrolase/oxidoreductase"/>
    <property type="match status" value="1"/>
</dbReference>
<evidence type="ECO:0000256" key="3">
    <source>
        <dbReference type="ARBA" id="ARBA00022723"/>
    </source>
</evidence>
<reference evidence="7" key="1">
    <citation type="submission" date="2020-12" db="EMBL/GenBank/DDBJ databases">
        <title>Enhanced detection system for hospital associated transmission using whole genome sequencing surveillance.</title>
        <authorList>
            <person name="Harrison L.H."/>
            <person name="Van Tyne D."/>
            <person name="Marsh J.W."/>
            <person name="Griffith M.P."/>
            <person name="Snyder D.J."/>
            <person name="Cooper V.S."/>
            <person name="Mustapha M."/>
        </authorList>
    </citation>
    <scope>NUCLEOTIDE SEQUENCE</scope>
    <source>
        <strain evidence="7">PSB00042</strain>
    </source>
</reference>
<dbReference type="Pfam" id="PF00753">
    <property type="entry name" value="Lactamase_B"/>
    <property type="match status" value="1"/>
</dbReference>
<dbReference type="Proteomes" id="UP000637061">
    <property type="component" value="Unassembled WGS sequence"/>
</dbReference>
<name>A0A8I1JKG9_PSEPU</name>
<dbReference type="InterPro" id="IPR001279">
    <property type="entry name" value="Metallo-B-lactamas"/>
</dbReference>